<protein>
    <submittedName>
        <fullName evidence="1">Uncharacterized protein</fullName>
    </submittedName>
</protein>
<organism evidence="1 2">
    <name type="scientific">Algoriphagus halophytocola</name>
    <dbReference type="NCBI Taxonomy" id="2991499"/>
    <lineage>
        <taxon>Bacteria</taxon>
        <taxon>Pseudomonadati</taxon>
        <taxon>Bacteroidota</taxon>
        <taxon>Cytophagia</taxon>
        <taxon>Cytophagales</taxon>
        <taxon>Cyclobacteriaceae</taxon>
        <taxon>Algoriphagus</taxon>
    </lineage>
</organism>
<dbReference type="EMBL" id="CP110226">
    <property type="protein sequence ID" value="UZD22668.1"/>
    <property type="molecule type" value="Genomic_DNA"/>
</dbReference>
<proteinExistence type="predicted"/>
<name>A0ABY6MGA9_9BACT</name>
<keyword evidence="2" id="KW-1185">Reference proteome</keyword>
<gene>
    <name evidence="1" type="ORF">OM944_18705</name>
</gene>
<evidence type="ECO:0000313" key="1">
    <source>
        <dbReference type="EMBL" id="UZD22668.1"/>
    </source>
</evidence>
<sequence length="123" mass="13635">MKKVLLPVLFLSTALCFSCKDDEDPATACGVADPVEELAWLKAIKENAESSPRPEYTYITQATFEGETVFYSGNCDPLANWALVLYDCGGNQIEEEYTFEDLEDAVTIWQPEESVCAFSSENG</sequence>
<reference evidence="1" key="1">
    <citation type="submission" date="2022-10" db="EMBL/GenBank/DDBJ databases">
        <title>Algoriphagus sp. a novel bacteria isolate from halophytes salicornia europaea.</title>
        <authorList>
            <person name="Peng Y."/>
            <person name="Jiang L."/>
            <person name="Lee J."/>
        </authorList>
    </citation>
    <scope>NUCLEOTIDE SEQUENCE</scope>
    <source>
        <strain evidence="1">TR-M5</strain>
    </source>
</reference>
<dbReference type="RefSeq" id="WP_264809190.1">
    <property type="nucleotide sequence ID" value="NZ_CP110226.1"/>
</dbReference>
<dbReference type="Proteomes" id="UP001163156">
    <property type="component" value="Chromosome"/>
</dbReference>
<accession>A0ABY6MGA9</accession>
<evidence type="ECO:0000313" key="2">
    <source>
        <dbReference type="Proteomes" id="UP001163156"/>
    </source>
</evidence>